<feature type="transmembrane region" description="Helical" evidence="1">
    <location>
        <begin position="59"/>
        <end position="78"/>
    </location>
</feature>
<reference evidence="2 3" key="1">
    <citation type="submission" date="2020-10" db="EMBL/GenBank/DDBJ databases">
        <authorList>
            <person name="Castelo-Branco R."/>
            <person name="Eusebio N."/>
            <person name="Adriana R."/>
            <person name="Vieira A."/>
            <person name="Brugerolle De Fraissinette N."/>
            <person name="Rezende De Castro R."/>
            <person name="Schneider M.P."/>
            <person name="Vasconcelos V."/>
            <person name="Leao P.N."/>
        </authorList>
    </citation>
    <scope>NUCLEOTIDE SEQUENCE [LARGE SCALE GENOMIC DNA]</scope>
    <source>
        <strain evidence="2 3">LEGE 06123</strain>
    </source>
</reference>
<feature type="transmembrane region" description="Helical" evidence="1">
    <location>
        <begin position="27"/>
        <end position="47"/>
    </location>
</feature>
<feature type="transmembrane region" description="Helical" evidence="1">
    <location>
        <begin position="106"/>
        <end position="123"/>
    </location>
</feature>
<dbReference type="Proteomes" id="UP000651156">
    <property type="component" value="Unassembled WGS sequence"/>
</dbReference>
<evidence type="ECO:0000313" key="3">
    <source>
        <dbReference type="Proteomes" id="UP000651156"/>
    </source>
</evidence>
<name>A0ABR9V0S2_9CHRO</name>
<keyword evidence="1" id="KW-0812">Transmembrane</keyword>
<comment type="caution">
    <text evidence="2">The sequence shown here is derived from an EMBL/GenBank/DDBJ whole genome shotgun (WGS) entry which is preliminary data.</text>
</comment>
<organism evidence="2 3">
    <name type="scientific">Gloeocapsopsis crepidinum LEGE 06123</name>
    <dbReference type="NCBI Taxonomy" id="588587"/>
    <lineage>
        <taxon>Bacteria</taxon>
        <taxon>Bacillati</taxon>
        <taxon>Cyanobacteriota</taxon>
        <taxon>Cyanophyceae</taxon>
        <taxon>Oscillatoriophycideae</taxon>
        <taxon>Chroococcales</taxon>
        <taxon>Chroococcaceae</taxon>
        <taxon>Gloeocapsopsis</taxon>
    </lineage>
</organism>
<gene>
    <name evidence="2" type="ORF">IQ230_22670</name>
</gene>
<dbReference type="EMBL" id="JADEWN010000077">
    <property type="protein sequence ID" value="MBE9193103.1"/>
    <property type="molecule type" value="Genomic_DNA"/>
</dbReference>
<evidence type="ECO:0000256" key="1">
    <source>
        <dbReference type="SAM" id="Phobius"/>
    </source>
</evidence>
<proteinExistence type="predicted"/>
<sequence length="143" mass="15991">MSSPFSNPKEFLEAEGPIYTFGNNSTIITFFLIVSAVLFLWFIYASYTIKSGKPAPKNPVVLSLLIAASTVSFAGSVYNSTVDKIHQPSQTKETGARVVSSNKPQWRLPMIVGMVASGSLLQHRPLKNRWRKRIKAINRNKYQ</sequence>
<keyword evidence="1" id="KW-0472">Membrane</keyword>
<protein>
    <submittedName>
        <fullName evidence="2">Uncharacterized protein</fullName>
    </submittedName>
</protein>
<keyword evidence="1" id="KW-1133">Transmembrane helix</keyword>
<keyword evidence="3" id="KW-1185">Reference proteome</keyword>
<evidence type="ECO:0000313" key="2">
    <source>
        <dbReference type="EMBL" id="MBE9193103.1"/>
    </source>
</evidence>
<dbReference type="RefSeq" id="WP_193934496.1">
    <property type="nucleotide sequence ID" value="NZ_CAWPMZ010000125.1"/>
</dbReference>
<accession>A0ABR9V0S2</accession>